<evidence type="ECO:0000313" key="5">
    <source>
        <dbReference type="Proteomes" id="UP000001880"/>
    </source>
</evidence>
<keyword evidence="2" id="KW-0067">ATP-binding</keyword>
<dbReference type="InterPro" id="IPR027417">
    <property type="entry name" value="P-loop_NTPase"/>
</dbReference>
<dbReference type="Gene3D" id="3.40.50.300">
    <property type="entry name" value="P-loop containing nucleotide triphosphate hydrolases"/>
    <property type="match status" value="1"/>
</dbReference>
<dbReference type="GO" id="GO:0005524">
    <property type="term" value="F:ATP binding"/>
    <property type="evidence" value="ECO:0007669"/>
    <property type="project" value="UniProtKB-KW"/>
</dbReference>
<dbReference type="SUPFAM" id="SSF52540">
    <property type="entry name" value="P-loop containing nucleoside triphosphate hydrolases"/>
    <property type="match status" value="1"/>
</dbReference>
<dbReference type="PANTHER" id="PTHR32309:SF31">
    <property type="entry name" value="CAPSULAR EXOPOLYSACCHARIDE FAMILY"/>
    <property type="match status" value="1"/>
</dbReference>
<dbReference type="EMBL" id="CP001804">
    <property type="protein sequence ID" value="ACY12845.1"/>
    <property type="molecule type" value="Genomic_DNA"/>
</dbReference>
<organism evidence="4 5">
    <name type="scientific">Haliangium ochraceum (strain DSM 14365 / JCM 11303 / SMP-2)</name>
    <dbReference type="NCBI Taxonomy" id="502025"/>
    <lineage>
        <taxon>Bacteria</taxon>
        <taxon>Pseudomonadati</taxon>
        <taxon>Myxococcota</taxon>
        <taxon>Polyangia</taxon>
        <taxon>Haliangiales</taxon>
        <taxon>Kofleriaceae</taxon>
        <taxon>Haliangium</taxon>
    </lineage>
</organism>
<name>D0LHI3_HALO1</name>
<evidence type="ECO:0000256" key="2">
    <source>
        <dbReference type="ARBA" id="ARBA00022840"/>
    </source>
</evidence>
<dbReference type="eggNOG" id="COG0489">
    <property type="taxonomic scope" value="Bacteria"/>
</dbReference>
<dbReference type="AlphaFoldDB" id="D0LHI3"/>
<protein>
    <submittedName>
        <fullName evidence="4">ATPase involved in chromosome partitioning-like protein</fullName>
    </submittedName>
</protein>
<dbReference type="InterPro" id="IPR033756">
    <property type="entry name" value="YlxH/NBP35"/>
</dbReference>
<feature type="compositionally biased region" description="Low complexity" evidence="3">
    <location>
        <begin position="54"/>
        <end position="65"/>
    </location>
</feature>
<accession>D0LHI3</accession>
<dbReference type="OrthoDB" id="9812433at2"/>
<dbReference type="InterPro" id="IPR050445">
    <property type="entry name" value="Bact_polysacc_biosynth/exp"/>
</dbReference>
<evidence type="ECO:0000256" key="1">
    <source>
        <dbReference type="ARBA" id="ARBA00022741"/>
    </source>
</evidence>
<dbReference type="PANTHER" id="PTHR32309">
    <property type="entry name" value="TYROSINE-PROTEIN KINASE"/>
    <property type="match status" value="1"/>
</dbReference>
<evidence type="ECO:0000313" key="4">
    <source>
        <dbReference type="EMBL" id="ACY12845.1"/>
    </source>
</evidence>
<reference evidence="4 5" key="1">
    <citation type="journal article" date="2010" name="Stand. Genomic Sci.">
        <title>Complete genome sequence of Haliangium ochraceum type strain (SMP-2).</title>
        <authorList>
            <consortium name="US DOE Joint Genome Institute (JGI-PGF)"/>
            <person name="Ivanova N."/>
            <person name="Daum C."/>
            <person name="Lang E."/>
            <person name="Abt B."/>
            <person name="Kopitz M."/>
            <person name="Saunders E."/>
            <person name="Lapidus A."/>
            <person name="Lucas S."/>
            <person name="Glavina Del Rio T."/>
            <person name="Nolan M."/>
            <person name="Tice H."/>
            <person name="Copeland A."/>
            <person name="Cheng J.F."/>
            <person name="Chen F."/>
            <person name="Bruce D."/>
            <person name="Goodwin L."/>
            <person name="Pitluck S."/>
            <person name="Mavromatis K."/>
            <person name="Pati A."/>
            <person name="Mikhailova N."/>
            <person name="Chen A."/>
            <person name="Palaniappan K."/>
            <person name="Land M."/>
            <person name="Hauser L."/>
            <person name="Chang Y.J."/>
            <person name="Jeffries C.D."/>
            <person name="Detter J.C."/>
            <person name="Brettin T."/>
            <person name="Rohde M."/>
            <person name="Goker M."/>
            <person name="Bristow J."/>
            <person name="Markowitz V."/>
            <person name="Eisen J.A."/>
            <person name="Hugenholtz P."/>
            <person name="Kyrpides N.C."/>
            <person name="Klenk H.P."/>
        </authorList>
    </citation>
    <scope>NUCLEOTIDE SEQUENCE [LARGE SCALE GENOMIC DNA]</scope>
    <source>
        <strain evidence="5">DSM 14365 / CIP 107738 / JCM 11303 / AJ 13395 / SMP-2</strain>
    </source>
</reference>
<dbReference type="CDD" id="cd05387">
    <property type="entry name" value="BY-kinase"/>
    <property type="match status" value="1"/>
</dbReference>
<dbReference type="RefSeq" id="WP_012825472.1">
    <property type="nucleotide sequence ID" value="NC_013440.1"/>
</dbReference>
<keyword evidence="5" id="KW-1185">Reference proteome</keyword>
<dbReference type="HOGENOM" id="CLU_882145_0_0_7"/>
<dbReference type="Proteomes" id="UP000001880">
    <property type="component" value="Chromosome"/>
</dbReference>
<keyword evidence="1" id="KW-0547">Nucleotide-binding</keyword>
<dbReference type="STRING" id="502025.Hoch_0204"/>
<dbReference type="InterPro" id="IPR005702">
    <property type="entry name" value="Wzc-like_C"/>
</dbReference>
<proteinExistence type="predicted"/>
<sequence length="315" mass="34452">MADSKHFGPETKTLSDISPADLIAKSRRNAPLSDTRRTVSMSALGAVEAEFKPAARQPRAATTPAKQPETDAARTMMLDIGDMEPQQPIETVHEPPEINRTQHSMPSGRNSDPRLLLWREPDSERAAAFRILRHHLMDHGRPQVIVVSSASPGEGKTTCAVNLALALAECNRARVLLVEATVRAPQLAKIFNFKPPWCFAEQLSAHREQPLMPWSTVQVTEAHLHIAAMDPSLAQRQILDAPAFAIAMERLRLANFDHIVIDAPAVLGSAEVNLLQDAADGVLLVARSKQATARTLRKAVEQLSPTKVIGTILLK</sequence>
<dbReference type="KEGG" id="hoh:Hoch_0204"/>
<feature type="region of interest" description="Disordered" evidence="3">
    <location>
        <begin position="1"/>
        <end position="70"/>
    </location>
</feature>
<gene>
    <name evidence="4" type="ordered locus">Hoch_0204</name>
</gene>
<evidence type="ECO:0000256" key="3">
    <source>
        <dbReference type="SAM" id="MobiDB-lite"/>
    </source>
</evidence>
<dbReference type="Pfam" id="PF10609">
    <property type="entry name" value="ParA"/>
    <property type="match status" value="1"/>
</dbReference>